<evidence type="ECO:0000256" key="1">
    <source>
        <dbReference type="SAM" id="SignalP"/>
    </source>
</evidence>
<comment type="caution">
    <text evidence="2">The sequence shown here is derived from an EMBL/GenBank/DDBJ whole genome shotgun (WGS) entry which is preliminary data.</text>
</comment>
<keyword evidence="1" id="KW-0732">Signal</keyword>
<feature type="signal peptide" evidence="1">
    <location>
        <begin position="1"/>
        <end position="22"/>
    </location>
</feature>
<reference evidence="2" key="1">
    <citation type="submission" date="2020-07" db="EMBL/GenBank/DDBJ databases">
        <title>Huge and variable diversity of episymbiotic CPR bacteria and DPANN archaea in groundwater ecosystems.</title>
        <authorList>
            <person name="He C.Y."/>
            <person name="Keren R."/>
            <person name="Whittaker M."/>
            <person name="Farag I.F."/>
            <person name="Doudna J."/>
            <person name="Cate J.H.D."/>
            <person name="Banfield J.F."/>
        </authorList>
    </citation>
    <scope>NUCLEOTIDE SEQUENCE</scope>
    <source>
        <strain evidence="2">NC_groundwater_1813_Pr3_B-0.1um_71_17</strain>
    </source>
</reference>
<evidence type="ECO:0000313" key="3">
    <source>
        <dbReference type="Proteomes" id="UP000696931"/>
    </source>
</evidence>
<accession>A0A933SEN0</accession>
<feature type="chain" id="PRO_5037208503" description="Autotransporter outer membrane beta-barrel domain-containing protein" evidence="1">
    <location>
        <begin position="23"/>
        <end position="533"/>
    </location>
</feature>
<dbReference type="Proteomes" id="UP000696931">
    <property type="component" value="Unassembled WGS sequence"/>
</dbReference>
<name>A0A933SEN0_UNCEI</name>
<dbReference type="AlphaFoldDB" id="A0A933SEN0"/>
<gene>
    <name evidence="2" type="ORF">HZA61_03810</name>
</gene>
<proteinExistence type="predicted"/>
<dbReference type="EMBL" id="JACRIW010000031">
    <property type="protein sequence ID" value="MBI5168594.1"/>
    <property type="molecule type" value="Genomic_DNA"/>
</dbReference>
<organism evidence="2 3">
    <name type="scientific">Eiseniibacteriota bacterium</name>
    <dbReference type="NCBI Taxonomy" id="2212470"/>
    <lineage>
        <taxon>Bacteria</taxon>
        <taxon>Candidatus Eiseniibacteriota</taxon>
    </lineage>
</organism>
<sequence>MRHIRTLAALALLALLSGTALAVPATTKVTYVSGANVYVEVGALEGVRVGDTLQVWRDGALVARVRAAYVSSRRAACDTLWTAGTPKIGDEARYDSRAAEVAARADSVRRATVWADSARRAAQLPPASPTAKSVNRQRLRGRAGARWLSVNTSDGSKFQQPSLDLRFDGHNVAAGHMDLTFDMRSRRTTRNYSGSEAKTDQQARVYRAAMTVRSHDSNRKFTAGRQSSPLLASINLFDGGLLELGTSRHSVGFFSGTQPDPEKYSFSGKVLQFGGYAEWHQAPQSQQRWSYAMGAVSSQENGEPNRDFAFVQSWWFTKRFSASVTQEVDFNRGWKRAMGEPALSATSTFGSLRVPVTTWATATAGYDNRRSVRLYRDRLTPETQFDDAYRQGAWFGAQFEIAKRARLNAETRGNAGSDKSRSWSGSAEIMRIAPLRTTARFRASTYDGETVTSSLWSGGLGFDPVSQSHIEMAFGSRKTEDTFSHASDTERWESVDFDWTLGRSWYVNGGWEQDHGGLSGTTRQLQGGLSWRF</sequence>
<evidence type="ECO:0008006" key="4">
    <source>
        <dbReference type="Google" id="ProtNLM"/>
    </source>
</evidence>
<protein>
    <recommendedName>
        <fullName evidence="4">Autotransporter outer membrane beta-barrel domain-containing protein</fullName>
    </recommendedName>
</protein>
<evidence type="ECO:0000313" key="2">
    <source>
        <dbReference type="EMBL" id="MBI5168594.1"/>
    </source>
</evidence>